<accession>A0A1J5TW17</accession>
<dbReference type="InterPro" id="IPR050597">
    <property type="entry name" value="Cytochrome_c_Oxidase_Subunit"/>
</dbReference>
<dbReference type="GO" id="GO:0005509">
    <property type="term" value="F:calcium ion binding"/>
    <property type="evidence" value="ECO:0007669"/>
    <property type="project" value="InterPro"/>
</dbReference>
<reference evidence="10" key="1">
    <citation type="submission" date="2016-09" db="EMBL/GenBank/DDBJ databases">
        <title>Genome Sequence of Bathymodiolus thermophilus sulfur-oxidizing gill endosymbiont.</title>
        <authorList>
            <person name="Ponnudurai R."/>
            <person name="Kleiner M."/>
            <person name="Sayavedra L."/>
            <person name="Thuermer A."/>
            <person name="Felbeck H."/>
            <person name="Schlueter R."/>
            <person name="Schweder T."/>
            <person name="Markert S."/>
        </authorList>
    </citation>
    <scope>NUCLEOTIDE SEQUENCE [LARGE SCALE GENOMIC DNA]</scope>
    <source>
        <strain evidence="10">BAT/CrabSpa'14</strain>
    </source>
</reference>
<evidence type="ECO:0000256" key="5">
    <source>
        <dbReference type="ARBA" id="ARBA00023004"/>
    </source>
</evidence>
<dbReference type="Gene3D" id="2.60.40.60">
    <property type="entry name" value="Cadherins"/>
    <property type="match status" value="1"/>
</dbReference>
<feature type="domain" description="Cadherin" evidence="7">
    <location>
        <begin position="164"/>
        <end position="253"/>
    </location>
</feature>
<keyword evidence="4" id="KW-0249">Electron transport</keyword>
<dbReference type="SUPFAM" id="SSF46626">
    <property type="entry name" value="Cytochrome c"/>
    <property type="match status" value="1"/>
</dbReference>
<feature type="domain" description="Cadherin" evidence="7">
    <location>
        <begin position="261"/>
        <end position="348"/>
    </location>
</feature>
<dbReference type="AlphaFoldDB" id="A0A1J5TW17"/>
<sequence length="770" mass="81758">MVIFLNPALALLGQGLRKLPIGQKLNFANHPYLCKGLIMHQPLPALFNLGVYYMSTLNRFIARILFVLFTSQVFSTSVNATEAATLATNKCSSCHGGDFTGSSAPTLIGKTSDYLRTRLNAFKGGQGNTTMQGIAANLSAAEINTLANYFPTLGALEISTGNVAVNENAQTVTTLVANKTGVTFSLNGSGDDNSLFMIDGAVLKFKNVDGANFEASPTKHSFTVNIQVTKSSVEVKKTLTVTLRDLNDETPTNINFIGSSTIAENTAIGSELGTFSTIDADANDTFTYTSNNAILTIDGNTLKLNAALNYESATSFTATITVTDGNAHSFNKTFDFLVSNIEEDAITLTRKEIAFNATAGAIIGTLSKVDASTLTYSVNDTTNFEITDTQLKIKIDATAITFPATITITASDGALTSTKDFTITKTIDNADTPVINQFIVTQGGNNGRLIGKTGGTVTVNALVSAETYDWSKSDITGTSNQTIFSFDPVNTDTGILKITLKAQNNNLSSERVLKLKLIAGNVNSENNDKDSDGIPDNKDTHIASNKIQAGEGKTMTSLGDTRILLGAMSKDSGRLTLDRIKQHITDNHLTENAIDTLTTGNIYDYVVEGLSAIGASTQVIIELTTAIPKDAVLRKYSLVNGWSNFIVDDNNTIKSSADNTCANNATWQTGLITGATCLKLTVKDGGANDTDGDQTNNTGQANGVVESTISIATPAVISDDDNSSSDSSSGGGGGGCAYNPNAPARFDMGFILLMTLSAYYLMRRRPRFVR</sequence>
<dbReference type="PANTHER" id="PTHR33751">
    <property type="entry name" value="CBB3-TYPE CYTOCHROME C OXIDASE SUBUNIT FIXP"/>
    <property type="match status" value="1"/>
</dbReference>
<dbReference type="InterPro" id="IPR002126">
    <property type="entry name" value="Cadherin-like_dom"/>
</dbReference>
<dbReference type="SUPFAM" id="SSF49313">
    <property type="entry name" value="Cadherin-like"/>
    <property type="match status" value="1"/>
</dbReference>
<evidence type="ECO:0000256" key="3">
    <source>
        <dbReference type="ARBA" id="ARBA00022723"/>
    </source>
</evidence>
<dbReference type="PROSITE" id="PS51007">
    <property type="entry name" value="CYTC"/>
    <property type="match status" value="1"/>
</dbReference>
<evidence type="ECO:0008006" key="11">
    <source>
        <dbReference type="Google" id="ProtNLM"/>
    </source>
</evidence>
<dbReference type="InterPro" id="IPR009056">
    <property type="entry name" value="Cyt_c-like_dom"/>
</dbReference>
<dbReference type="OrthoDB" id="5242130at2"/>
<comment type="caution">
    <text evidence="9">The sequence shown here is derived from an EMBL/GenBank/DDBJ whole genome shotgun (WGS) entry which is preliminary data.</text>
</comment>
<keyword evidence="5 6" id="KW-0408">Iron</keyword>
<name>A0A1J5TW17_9GAMM</name>
<keyword evidence="1" id="KW-0813">Transport</keyword>
<dbReference type="PANTHER" id="PTHR33751:SF9">
    <property type="entry name" value="CYTOCHROME C4"/>
    <property type="match status" value="1"/>
</dbReference>
<protein>
    <recommendedName>
        <fullName evidence="11">Cadherin domain-containing protein</fullName>
    </recommendedName>
</protein>
<dbReference type="GO" id="GO:0020037">
    <property type="term" value="F:heme binding"/>
    <property type="evidence" value="ECO:0007669"/>
    <property type="project" value="InterPro"/>
</dbReference>
<dbReference type="Gene3D" id="1.10.760.10">
    <property type="entry name" value="Cytochrome c-like domain"/>
    <property type="match status" value="1"/>
</dbReference>
<dbReference type="CDD" id="cd11304">
    <property type="entry name" value="Cadherin_repeat"/>
    <property type="match status" value="1"/>
</dbReference>
<evidence type="ECO:0000256" key="2">
    <source>
        <dbReference type="ARBA" id="ARBA00022617"/>
    </source>
</evidence>
<evidence type="ECO:0000256" key="6">
    <source>
        <dbReference type="PROSITE-ProRule" id="PRU00433"/>
    </source>
</evidence>
<evidence type="ECO:0000313" key="10">
    <source>
        <dbReference type="Proteomes" id="UP000182798"/>
    </source>
</evidence>
<proteinExistence type="predicted"/>
<keyword evidence="2 6" id="KW-0349">Heme</keyword>
<evidence type="ECO:0000256" key="1">
    <source>
        <dbReference type="ARBA" id="ARBA00022448"/>
    </source>
</evidence>
<dbReference type="GO" id="GO:0016020">
    <property type="term" value="C:membrane"/>
    <property type="evidence" value="ECO:0007669"/>
    <property type="project" value="InterPro"/>
</dbReference>
<organism evidence="9 10">
    <name type="scientific">Bathymodiolus thermophilus thioautotrophic gill symbiont</name>
    <dbReference type="NCBI Taxonomy" id="2360"/>
    <lineage>
        <taxon>Bacteria</taxon>
        <taxon>Pseudomonadati</taxon>
        <taxon>Pseudomonadota</taxon>
        <taxon>Gammaproteobacteria</taxon>
        <taxon>sulfur-oxidizing symbionts</taxon>
    </lineage>
</organism>
<dbReference type="NCBIfam" id="NF033191">
    <property type="entry name" value="JDVT-CTERM"/>
    <property type="match status" value="1"/>
</dbReference>
<dbReference type="GO" id="GO:0007156">
    <property type="term" value="P:homophilic cell adhesion via plasma membrane adhesion molecules"/>
    <property type="evidence" value="ECO:0007669"/>
    <property type="project" value="InterPro"/>
</dbReference>
<dbReference type="InterPro" id="IPR036909">
    <property type="entry name" value="Cyt_c-like_dom_sf"/>
</dbReference>
<dbReference type="Proteomes" id="UP000182798">
    <property type="component" value="Unassembled WGS sequence"/>
</dbReference>
<dbReference type="PROSITE" id="PS50268">
    <property type="entry name" value="CADHERIN_2"/>
    <property type="match status" value="2"/>
</dbReference>
<gene>
    <name evidence="9" type="ORF">BGC33_12490</name>
</gene>
<dbReference type="Pfam" id="PF00034">
    <property type="entry name" value="Cytochrom_C"/>
    <property type="match status" value="1"/>
</dbReference>
<feature type="domain" description="Cytochrome c" evidence="8">
    <location>
        <begin position="78"/>
        <end position="154"/>
    </location>
</feature>
<keyword evidence="3 6" id="KW-0479">Metal-binding</keyword>
<evidence type="ECO:0000259" key="8">
    <source>
        <dbReference type="PROSITE" id="PS51007"/>
    </source>
</evidence>
<evidence type="ECO:0000259" key="7">
    <source>
        <dbReference type="PROSITE" id="PS50268"/>
    </source>
</evidence>
<evidence type="ECO:0000256" key="4">
    <source>
        <dbReference type="ARBA" id="ARBA00022982"/>
    </source>
</evidence>
<dbReference type="InterPro" id="IPR015919">
    <property type="entry name" value="Cadherin-like_sf"/>
</dbReference>
<dbReference type="EMBL" id="MIQH01000431">
    <property type="protein sequence ID" value="OIR25032.1"/>
    <property type="molecule type" value="Genomic_DNA"/>
</dbReference>
<dbReference type="RefSeq" id="WP_071563917.1">
    <property type="nucleotide sequence ID" value="NZ_MIQH01000431.1"/>
</dbReference>
<evidence type="ECO:0000313" key="9">
    <source>
        <dbReference type="EMBL" id="OIR25032.1"/>
    </source>
</evidence>
<dbReference type="GO" id="GO:0009055">
    <property type="term" value="F:electron transfer activity"/>
    <property type="evidence" value="ECO:0007669"/>
    <property type="project" value="InterPro"/>
</dbReference>